<proteinExistence type="predicted"/>
<reference evidence="2" key="1">
    <citation type="journal article" date="2019" name="MBio">
        <title>Virus Genomes from Deep Sea Sediments Expand the Ocean Megavirome and Support Independent Origins of Viral Gigantism.</title>
        <authorList>
            <person name="Backstrom D."/>
            <person name="Yutin N."/>
            <person name="Jorgensen S.L."/>
            <person name="Dharamshi J."/>
            <person name="Homa F."/>
            <person name="Zaremba-Niedwiedzka K."/>
            <person name="Spang A."/>
            <person name="Wolf Y.I."/>
            <person name="Koonin E.V."/>
            <person name="Ettema T.J."/>
        </authorList>
    </citation>
    <scope>NUCLEOTIDE SEQUENCE</scope>
</reference>
<name>A0A481Z307_9VIRU</name>
<sequence>MGLNYSRGYNKCRSGMSSIRLIHNISSELKVNVSLDGNIRARNVEYKDVSDYLEIEPGMHSIKIYDTETKECISKLSTIVKVCRNKVYTIIITGLIDYFDTLKLLPIEDHKEAKSDENTSDENTPDENISDEKSNALVRFIHAASGVYEDGVDVWNRAGDGDLKVFEDYKYQEASKYVEVNPGTLSLLIAPTGSMDGVGPLEIEVKADKKYTIIASGVIGSEKYPINTIVAKDNDMLICLYK</sequence>
<evidence type="ECO:0000259" key="1">
    <source>
        <dbReference type="Pfam" id="PF14344"/>
    </source>
</evidence>
<accession>A0A481Z307</accession>
<protein>
    <recommendedName>
        <fullName evidence="1">DUF4397 domain-containing protein</fullName>
    </recommendedName>
</protein>
<feature type="domain" description="DUF4397" evidence="1">
    <location>
        <begin position="17"/>
        <end position="118"/>
    </location>
</feature>
<dbReference type="EMBL" id="MK500468">
    <property type="protein sequence ID" value="QBK90197.1"/>
    <property type="molecule type" value="Genomic_DNA"/>
</dbReference>
<evidence type="ECO:0000313" key="2">
    <source>
        <dbReference type="EMBL" id="QBK90197.1"/>
    </source>
</evidence>
<dbReference type="InterPro" id="IPR025510">
    <property type="entry name" value="DUF4397"/>
</dbReference>
<dbReference type="Pfam" id="PF14344">
    <property type="entry name" value="DUF4397"/>
    <property type="match status" value="2"/>
</dbReference>
<feature type="domain" description="DUF4397" evidence="1">
    <location>
        <begin position="136"/>
        <end position="223"/>
    </location>
</feature>
<organism evidence="2">
    <name type="scientific">Pithovirus LCPAC102</name>
    <dbReference type="NCBI Taxonomy" id="2506587"/>
    <lineage>
        <taxon>Viruses</taxon>
        <taxon>Pithoviruses</taxon>
    </lineage>
</organism>
<gene>
    <name evidence="2" type="ORF">LCPAC102_01100</name>
</gene>